<dbReference type="Proteomes" id="UP000235589">
    <property type="component" value="Chromosome"/>
</dbReference>
<name>A0A2K9P366_9FIRM</name>
<protein>
    <recommendedName>
        <fullName evidence="2">Phosphoesterase</fullName>
        <ecNumber evidence="2">3.1.4.-</ecNumber>
    </recommendedName>
</protein>
<dbReference type="InterPro" id="IPR000979">
    <property type="entry name" value="Phosphodiesterase_MJ0936/Vps29"/>
</dbReference>
<comment type="similarity">
    <text evidence="1 2">Belongs to the metallophosphoesterase superfamily. YfcE family.</text>
</comment>
<dbReference type="Pfam" id="PF12850">
    <property type="entry name" value="Metallophos_2"/>
    <property type="match status" value="1"/>
</dbReference>
<dbReference type="KEGG" id="mpec:B9O19_01524"/>
<dbReference type="AlphaFoldDB" id="A0A2K9P366"/>
<dbReference type="SUPFAM" id="SSF56300">
    <property type="entry name" value="Metallo-dependent phosphatases"/>
    <property type="match status" value="1"/>
</dbReference>
<proteinExistence type="inferred from homology"/>
<dbReference type="GeneID" id="98062915"/>
<feature type="domain" description="Calcineurin-like phosphoesterase" evidence="3">
    <location>
        <begin position="1"/>
        <end position="133"/>
    </location>
</feature>
<evidence type="ECO:0000256" key="2">
    <source>
        <dbReference type="RuleBase" id="RU362039"/>
    </source>
</evidence>
<dbReference type="RefSeq" id="WP_102365867.1">
    <property type="nucleotide sequence ID" value="NZ_CP020991.1"/>
</dbReference>
<evidence type="ECO:0000256" key="1">
    <source>
        <dbReference type="ARBA" id="ARBA00008950"/>
    </source>
</evidence>
<evidence type="ECO:0000259" key="3">
    <source>
        <dbReference type="Pfam" id="PF12850"/>
    </source>
</evidence>
<keyword evidence="5" id="KW-1185">Reference proteome</keyword>
<dbReference type="InterPro" id="IPR024654">
    <property type="entry name" value="Calcineurin-like_PHP_lpxH"/>
</dbReference>
<evidence type="ECO:0000313" key="5">
    <source>
        <dbReference type="Proteomes" id="UP000235589"/>
    </source>
</evidence>
<evidence type="ECO:0000313" key="4">
    <source>
        <dbReference type="EMBL" id="AUO19684.1"/>
    </source>
</evidence>
<dbReference type="Gene3D" id="3.60.21.10">
    <property type="match status" value="1"/>
</dbReference>
<comment type="cofactor">
    <cofactor evidence="2">
        <name>a divalent metal cation</name>
        <dbReference type="ChEBI" id="CHEBI:60240"/>
    </cofactor>
</comment>
<organism evidence="4 5">
    <name type="scientific">Monoglobus pectinilyticus</name>
    <dbReference type="NCBI Taxonomy" id="1981510"/>
    <lineage>
        <taxon>Bacteria</taxon>
        <taxon>Bacillati</taxon>
        <taxon>Bacillota</taxon>
        <taxon>Clostridia</taxon>
        <taxon>Monoglobales</taxon>
        <taxon>Monoglobaceae</taxon>
        <taxon>Monoglobus</taxon>
    </lineage>
</organism>
<dbReference type="GO" id="GO:0016787">
    <property type="term" value="F:hydrolase activity"/>
    <property type="evidence" value="ECO:0007669"/>
    <property type="project" value="UniProtKB-UniRule"/>
</dbReference>
<dbReference type="EMBL" id="CP020991">
    <property type="protein sequence ID" value="AUO19684.1"/>
    <property type="molecule type" value="Genomic_DNA"/>
</dbReference>
<dbReference type="EC" id="3.1.4.-" evidence="2"/>
<dbReference type="PANTHER" id="PTHR11124">
    <property type="entry name" value="VACUOLAR SORTING PROTEIN VPS29"/>
    <property type="match status" value="1"/>
</dbReference>
<dbReference type="NCBIfam" id="TIGR00040">
    <property type="entry name" value="yfcE"/>
    <property type="match status" value="1"/>
</dbReference>
<sequence length="152" mass="17076">MKALVLSDSHGSFQSIMNAVESEKDISLIIFAGDIQRDADDIAAAYPDIPFEYVLGNNDWYVNDVPYDRLFEFSGKRIFLTHGHRYNVKSGMYTLRQKAHDVKADICIFGHTHSALIRETDGILMLNPGCARYSYAVLNITDSGVNAEIKKL</sequence>
<dbReference type="InterPro" id="IPR029052">
    <property type="entry name" value="Metallo-depent_PP-like"/>
</dbReference>
<dbReference type="GO" id="GO:0046872">
    <property type="term" value="F:metal ion binding"/>
    <property type="evidence" value="ECO:0007669"/>
    <property type="project" value="UniProtKB-KW"/>
</dbReference>
<keyword evidence="2" id="KW-0479">Metal-binding</keyword>
<dbReference type="OrthoDB" id="9800565at2"/>
<accession>A0A2K9P366</accession>
<reference evidence="4 5" key="1">
    <citation type="submission" date="2017-04" db="EMBL/GenBank/DDBJ databases">
        <title>Monoglobus pectinilyticus 14 draft genome.</title>
        <authorList>
            <person name="Kim C."/>
            <person name="Rosendale D.I."/>
            <person name="Kelly W.J."/>
            <person name="Tannock G.W."/>
            <person name="Patchett M.L."/>
            <person name="Jordens J.Z."/>
        </authorList>
    </citation>
    <scope>NUCLEOTIDE SEQUENCE [LARGE SCALE GENOMIC DNA]</scope>
    <source>
        <strain evidence="4 5">14</strain>
    </source>
</reference>
<gene>
    <name evidence="4" type="ORF">B9O19_01524</name>
</gene>